<dbReference type="EMBL" id="CP027059">
    <property type="protein sequence ID" value="UQZ85682.1"/>
    <property type="molecule type" value="Genomic_DNA"/>
</dbReference>
<dbReference type="Proteomes" id="UP001057134">
    <property type="component" value="Chromosome"/>
</dbReference>
<reference evidence="1" key="1">
    <citation type="submission" date="2018-02" db="EMBL/GenBank/DDBJ databases">
        <authorList>
            <person name="Kim S.-K."/>
            <person name="Jung H.-I."/>
            <person name="Lee S.-W."/>
        </authorList>
    </citation>
    <scope>NUCLEOTIDE SEQUENCE</scope>
    <source>
        <strain evidence="1">SK3146</strain>
    </source>
</reference>
<dbReference type="InterPro" id="IPR041881">
    <property type="entry name" value="PqqD_sf"/>
</dbReference>
<dbReference type="Gene3D" id="1.10.10.1150">
    <property type="entry name" value="Coenzyme PQQ synthesis protein D (PqqD)"/>
    <property type="match status" value="1"/>
</dbReference>
<dbReference type="InterPro" id="IPR008792">
    <property type="entry name" value="PQQD"/>
</dbReference>
<evidence type="ECO:0000313" key="1">
    <source>
        <dbReference type="EMBL" id="UQZ85682.1"/>
    </source>
</evidence>
<organism evidence="1 2">
    <name type="scientific">Paenibacillus konkukensis</name>
    <dbReference type="NCBI Taxonomy" id="2020716"/>
    <lineage>
        <taxon>Bacteria</taxon>
        <taxon>Bacillati</taxon>
        <taxon>Bacillota</taxon>
        <taxon>Bacilli</taxon>
        <taxon>Bacillales</taxon>
        <taxon>Paenibacillaceae</taxon>
        <taxon>Paenibacillus</taxon>
    </lineage>
</organism>
<sequence>MIPNQSIALTDRFVQGAGNIVSDMDGEKVMLSIHNSKYYNLGEVGGDIWEQLAQPAEVERIVDSLMRQYEVERDDCEHQVVSFLQHLLEEGLIQWA</sequence>
<reference evidence="1" key="2">
    <citation type="journal article" date="2021" name="J Anim Sci Technol">
        <title>Complete genome sequence of Paenibacillus konkukensis sp. nov. SK3146 as a potential probiotic strain.</title>
        <authorList>
            <person name="Jung H.I."/>
            <person name="Park S."/>
            <person name="Niu K.M."/>
            <person name="Lee S.W."/>
            <person name="Kothari D."/>
            <person name="Yi K.J."/>
            <person name="Kim S.K."/>
        </authorList>
    </citation>
    <scope>NUCLEOTIDE SEQUENCE</scope>
    <source>
        <strain evidence="1">SK3146</strain>
    </source>
</reference>
<keyword evidence="2" id="KW-1185">Reference proteome</keyword>
<gene>
    <name evidence="1" type="ORF">SK3146_04971</name>
</gene>
<dbReference type="Pfam" id="PF05402">
    <property type="entry name" value="PqqD"/>
    <property type="match status" value="1"/>
</dbReference>
<accession>A0ABY4RUG6</accession>
<dbReference type="RefSeq" id="WP_249861289.1">
    <property type="nucleotide sequence ID" value="NZ_CP027059.1"/>
</dbReference>
<name>A0ABY4RUG6_9BACL</name>
<proteinExistence type="predicted"/>
<evidence type="ECO:0000313" key="2">
    <source>
        <dbReference type="Proteomes" id="UP001057134"/>
    </source>
</evidence>
<protein>
    <submittedName>
        <fullName evidence="1">Coenzyme PQQ synthesis protein D (PqqD)</fullName>
    </submittedName>
</protein>
<dbReference type="NCBIfam" id="NF033536">
    <property type="entry name" value="lasso_PqqD_Bac"/>
    <property type="match status" value="1"/>
</dbReference>